<gene>
    <name evidence="1" type="ORF">g.1240</name>
</gene>
<name>A0A1B6KKA9_9HEMI</name>
<feature type="non-terminal residue" evidence="1">
    <location>
        <position position="191"/>
    </location>
</feature>
<feature type="non-terminal residue" evidence="1">
    <location>
        <position position="1"/>
    </location>
</feature>
<sequence length="191" mass="20747">STTQVVTRIKILSKIMAALRVLLVFPLLAALRVEATGKCNKDIINKILASNNCPFGVLAKLSNMGVFTQAVLPTVEVSDAVDCFSGFVYPPFGPFARARANIFFKDTSLRMVNYYQQEQSCGQLIESYEGGQYNIYFLNIDDTSATYYRCVDDENAVGEDFGGCVIPVSKAQDPAAKAAIASCKQTLADVG</sequence>
<accession>A0A1B6KKA9</accession>
<dbReference type="EMBL" id="GEBQ01028101">
    <property type="protein sequence ID" value="JAT11876.1"/>
    <property type="molecule type" value="Transcribed_RNA"/>
</dbReference>
<evidence type="ECO:0000313" key="1">
    <source>
        <dbReference type="EMBL" id="JAT11876.1"/>
    </source>
</evidence>
<organism evidence="1">
    <name type="scientific">Graphocephala atropunctata</name>
    <dbReference type="NCBI Taxonomy" id="36148"/>
    <lineage>
        <taxon>Eukaryota</taxon>
        <taxon>Metazoa</taxon>
        <taxon>Ecdysozoa</taxon>
        <taxon>Arthropoda</taxon>
        <taxon>Hexapoda</taxon>
        <taxon>Insecta</taxon>
        <taxon>Pterygota</taxon>
        <taxon>Neoptera</taxon>
        <taxon>Paraneoptera</taxon>
        <taxon>Hemiptera</taxon>
        <taxon>Auchenorrhyncha</taxon>
        <taxon>Membracoidea</taxon>
        <taxon>Cicadellidae</taxon>
        <taxon>Cicadellinae</taxon>
        <taxon>Cicadellini</taxon>
        <taxon>Graphocephala</taxon>
    </lineage>
</organism>
<reference evidence="1" key="1">
    <citation type="submission" date="2015-11" db="EMBL/GenBank/DDBJ databases">
        <title>De novo transcriptome assembly of four potential Pierce s Disease insect vectors from Arizona vineyards.</title>
        <authorList>
            <person name="Tassone E.E."/>
        </authorList>
    </citation>
    <scope>NUCLEOTIDE SEQUENCE</scope>
</reference>
<dbReference type="AlphaFoldDB" id="A0A1B6KKA9"/>
<proteinExistence type="predicted"/>
<protein>
    <submittedName>
        <fullName evidence="1">Uncharacterized protein</fullName>
    </submittedName>
</protein>